<protein>
    <submittedName>
        <fullName evidence="1">Uncharacterized protein</fullName>
    </submittedName>
</protein>
<feature type="non-terminal residue" evidence="1">
    <location>
        <position position="1"/>
    </location>
</feature>
<feature type="non-terminal residue" evidence="1">
    <location>
        <position position="426"/>
    </location>
</feature>
<organism evidence="1 2">
    <name type="scientific">Exidia glandulosa HHB12029</name>
    <dbReference type="NCBI Taxonomy" id="1314781"/>
    <lineage>
        <taxon>Eukaryota</taxon>
        <taxon>Fungi</taxon>
        <taxon>Dikarya</taxon>
        <taxon>Basidiomycota</taxon>
        <taxon>Agaricomycotina</taxon>
        <taxon>Agaricomycetes</taxon>
        <taxon>Auriculariales</taxon>
        <taxon>Exidiaceae</taxon>
        <taxon>Exidia</taxon>
    </lineage>
</organism>
<evidence type="ECO:0000313" key="2">
    <source>
        <dbReference type="Proteomes" id="UP000077266"/>
    </source>
</evidence>
<dbReference type="InParanoid" id="A0A165FPB9"/>
<dbReference type="AlphaFoldDB" id="A0A165FPB9"/>
<dbReference type="STRING" id="1314781.A0A165FPB9"/>
<dbReference type="Proteomes" id="UP000077266">
    <property type="component" value="Unassembled WGS sequence"/>
</dbReference>
<proteinExistence type="predicted"/>
<reference evidence="1 2" key="1">
    <citation type="journal article" date="2016" name="Mol. Biol. Evol.">
        <title>Comparative Genomics of Early-Diverging Mushroom-Forming Fungi Provides Insights into the Origins of Lignocellulose Decay Capabilities.</title>
        <authorList>
            <person name="Nagy L.G."/>
            <person name="Riley R."/>
            <person name="Tritt A."/>
            <person name="Adam C."/>
            <person name="Daum C."/>
            <person name="Floudas D."/>
            <person name="Sun H."/>
            <person name="Yadav J.S."/>
            <person name="Pangilinan J."/>
            <person name="Larsson K.H."/>
            <person name="Matsuura K."/>
            <person name="Barry K."/>
            <person name="Labutti K."/>
            <person name="Kuo R."/>
            <person name="Ohm R.A."/>
            <person name="Bhattacharya S.S."/>
            <person name="Shirouzu T."/>
            <person name="Yoshinaga Y."/>
            <person name="Martin F.M."/>
            <person name="Grigoriev I.V."/>
            <person name="Hibbett D.S."/>
        </authorList>
    </citation>
    <scope>NUCLEOTIDE SEQUENCE [LARGE SCALE GENOMIC DNA]</scope>
    <source>
        <strain evidence="1 2">HHB12029</strain>
    </source>
</reference>
<keyword evidence="2" id="KW-1185">Reference proteome</keyword>
<dbReference type="OrthoDB" id="3052721at2759"/>
<name>A0A165FPB9_EXIGL</name>
<dbReference type="EMBL" id="KV426076">
    <property type="protein sequence ID" value="KZV89316.1"/>
    <property type="molecule type" value="Genomic_DNA"/>
</dbReference>
<sequence length="426" mass="47035">SDSTSDRKLNYMARHVTTTDSDGNAELLCLGLTRPVNHTAAVTHQETVDLVHGLAETHSSYLDYVEADGSRDLSEHAIRFKDSDWWLNTRATNSDHASDQVLVSEMTYDLKMEYTYRKLGLKAFSELPEDQSQALKGIEVQGIARSLGGSLQWLQLPDEERLEHLLQARKATLLRLGKEAFSALPVEEQDDARFFVRAGCCMHKDLNAVVAANERMMKSWAAAGLEPPMTIFNRDNAATVALGPSEAADRAVNASIGGGTKTAQSLGCLLNHPDHKKGAGEPFRLFMNSKLGFRVTIPGTFQCRFQSTYEMAKFIIRYRDLIIDFLRQIRAMKGTHDFNNLENNIFLALHDGPTLSELAVLAAYGTAVGRPYMLEVRAKGLVDMMALGPLHQDVIDLCDILAQCPELLSAEVTDTGCVASLDGQPF</sequence>
<evidence type="ECO:0000313" key="1">
    <source>
        <dbReference type="EMBL" id="KZV89316.1"/>
    </source>
</evidence>
<accession>A0A165FPB9</accession>
<gene>
    <name evidence="1" type="ORF">EXIGLDRAFT_582348</name>
</gene>